<dbReference type="InterPro" id="IPR011990">
    <property type="entry name" value="TPR-like_helical_dom_sf"/>
</dbReference>
<dbReference type="SMART" id="SM00421">
    <property type="entry name" value="HTH_LUXR"/>
    <property type="match status" value="1"/>
</dbReference>
<dbReference type="Pfam" id="PF00196">
    <property type="entry name" value="GerE"/>
    <property type="match status" value="1"/>
</dbReference>
<evidence type="ECO:0000256" key="3">
    <source>
        <dbReference type="ARBA" id="ARBA00023163"/>
    </source>
</evidence>
<dbReference type="PRINTS" id="PR00038">
    <property type="entry name" value="HTHLUXR"/>
</dbReference>
<dbReference type="Pfam" id="PF25873">
    <property type="entry name" value="WHD_MalT"/>
    <property type="match status" value="1"/>
</dbReference>
<dbReference type="PANTHER" id="PTHR44688">
    <property type="entry name" value="DNA-BINDING TRANSCRIPTIONAL ACTIVATOR DEVR_DOSR"/>
    <property type="match status" value="1"/>
</dbReference>
<dbReference type="InterPro" id="IPR036388">
    <property type="entry name" value="WH-like_DNA-bd_sf"/>
</dbReference>
<feature type="domain" description="HTH luxR-type" evidence="4">
    <location>
        <begin position="798"/>
        <end position="863"/>
    </location>
</feature>
<dbReference type="Gene3D" id="3.40.50.300">
    <property type="entry name" value="P-loop containing nucleotide triphosphate hydrolases"/>
    <property type="match status" value="1"/>
</dbReference>
<protein>
    <recommendedName>
        <fullName evidence="4">HTH luxR-type domain-containing protein</fullName>
    </recommendedName>
</protein>
<dbReference type="CDD" id="cd06170">
    <property type="entry name" value="LuxR_C_like"/>
    <property type="match status" value="1"/>
</dbReference>
<proteinExistence type="predicted"/>
<comment type="caution">
    <text evidence="5">The sequence shown here is derived from an EMBL/GenBank/DDBJ whole genome shotgun (WGS) entry which is preliminary data.</text>
</comment>
<keyword evidence="6" id="KW-1185">Reference proteome</keyword>
<dbReference type="InterPro" id="IPR041617">
    <property type="entry name" value="TPR_MalT"/>
</dbReference>
<gene>
    <name evidence="5" type="ORF">EYB31_21530</name>
</gene>
<dbReference type="EMBL" id="SIRE01000015">
    <property type="protein sequence ID" value="TBL76126.1"/>
    <property type="molecule type" value="Genomic_DNA"/>
</dbReference>
<dbReference type="AlphaFoldDB" id="A0A4Q9DQ57"/>
<evidence type="ECO:0000256" key="1">
    <source>
        <dbReference type="ARBA" id="ARBA00023015"/>
    </source>
</evidence>
<dbReference type="Gene3D" id="1.10.10.10">
    <property type="entry name" value="Winged helix-like DNA-binding domain superfamily/Winged helix DNA-binding domain"/>
    <property type="match status" value="1"/>
</dbReference>
<dbReference type="PANTHER" id="PTHR44688:SF16">
    <property type="entry name" value="DNA-BINDING TRANSCRIPTIONAL ACTIVATOR DEVR_DOSR"/>
    <property type="match status" value="1"/>
</dbReference>
<organism evidence="5 6">
    <name type="scientific">Paenibacillus thalictri</name>
    <dbReference type="NCBI Taxonomy" id="2527873"/>
    <lineage>
        <taxon>Bacteria</taxon>
        <taxon>Bacillati</taxon>
        <taxon>Bacillota</taxon>
        <taxon>Bacilli</taxon>
        <taxon>Bacillales</taxon>
        <taxon>Paenibacillaceae</taxon>
        <taxon>Paenibacillus</taxon>
    </lineage>
</organism>
<dbReference type="SUPFAM" id="SSF46894">
    <property type="entry name" value="C-terminal effector domain of the bipartite response regulators"/>
    <property type="match status" value="1"/>
</dbReference>
<dbReference type="Pfam" id="PF17874">
    <property type="entry name" value="TPR_MalT"/>
    <property type="match status" value="1"/>
</dbReference>
<reference evidence="5 6" key="1">
    <citation type="submission" date="2019-02" db="EMBL/GenBank/DDBJ databases">
        <title>Paenibacillus sp. nov., isolated from surface-sterilized tissue of Thalictrum simplex L.</title>
        <authorList>
            <person name="Tuo L."/>
        </authorList>
    </citation>
    <scope>NUCLEOTIDE SEQUENCE [LARGE SCALE GENOMIC DNA]</scope>
    <source>
        <strain evidence="5 6">N2SHLJ1</strain>
    </source>
</reference>
<dbReference type="SUPFAM" id="SSF48452">
    <property type="entry name" value="TPR-like"/>
    <property type="match status" value="1"/>
</dbReference>
<keyword evidence="1" id="KW-0805">Transcription regulation</keyword>
<evidence type="ECO:0000256" key="2">
    <source>
        <dbReference type="ARBA" id="ARBA00023125"/>
    </source>
</evidence>
<dbReference type="InterPro" id="IPR016032">
    <property type="entry name" value="Sig_transdc_resp-reg_C-effctor"/>
</dbReference>
<evidence type="ECO:0000313" key="5">
    <source>
        <dbReference type="EMBL" id="TBL76126.1"/>
    </source>
</evidence>
<dbReference type="GO" id="GO:0003677">
    <property type="term" value="F:DNA binding"/>
    <property type="evidence" value="ECO:0007669"/>
    <property type="project" value="UniProtKB-KW"/>
</dbReference>
<dbReference type="Gene3D" id="1.25.40.10">
    <property type="entry name" value="Tetratricopeptide repeat domain"/>
    <property type="match status" value="1"/>
</dbReference>
<dbReference type="InterPro" id="IPR000792">
    <property type="entry name" value="Tscrpt_reg_LuxR_C"/>
</dbReference>
<sequence>MGELYLEIMKIRYNNGSCSQLDSRCRPMILSTKLHIPQTRRDDLVERAAITELLNKGLKSKLTSVTAPGGYGKTTALSQWLQQSAIPAVWISLGPQDNDLIEFWSYTIAAVNSKHPQFAEAVTPHLPSLKSGAFEPFISAMIHELNGYSDELVMIWDDYHAIDLASIHKSVAYFLAYLPAHIHLYVTSRVEMPFPTARLQTTGQMVKITIQELRFQLAEGIRYFQNCMGLSLSGEKIADLVDRTEGWISGLYLAAISLQRSGNYSDFIRGFSGEHRNISDYLFQEVFSLQPSEIQSFLLETSIVDRINGPLCETVTGHANCQELLEMLEQHNLFIVSLDDQRQWYRYHHLFSDFLRKLFRQRYAGQSKEFHVKAAHWLEEHGFLEEAVEQLFMNGHHHEASILIEKHLQNLHAKRGGLYRWLRDLPESCFTGKPRIQFLYVKVMVETNEMELAQARLRLMEDKLSVPEWKSYAGTVHFLSAAVSFYRRDFRRANEYFEIFDRHTPEGSYIQMIEANSFSMYFDTLLSFFKNLHDAERFFSKWIKVWEDRDNYPYVGFFYNTYSLLLYEWNRLEEAEVYAERVLRSTCMQPYALILLSASVNAARICQAKGDSAKALELLERVKPKIDSVDKTMFMRRIEAEKANLSLANGSFDERWLQTCGIKHTDTIPLGPIKEYLYLASALMEHREVDEALQLLEQLYRLVDKADRTWDKVKVTILQSMAFYRKGDLTNAVMKLEAALQLAEPGKYIRSFVDEGTKMAEMLREYIRQRQMGVNRKSASMLYARELLLLMSDLTNETAGSGILITKQELKILRMIDMGLSNKQIAEQLQITAETVKSHLKSVYRKLHVNSREQALEQGKQLKWL</sequence>
<dbReference type="PROSITE" id="PS50043">
    <property type="entry name" value="HTH_LUXR_2"/>
    <property type="match status" value="1"/>
</dbReference>
<evidence type="ECO:0000259" key="4">
    <source>
        <dbReference type="PROSITE" id="PS50043"/>
    </source>
</evidence>
<dbReference type="PROSITE" id="PS00622">
    <property type="entry name" value="HTH_LUXR_1"/>
    <property type="match status" value="1"/>
</dbReference>
<accession>A0A4Q9DQ57</accession>
<keyword evidence="2" id="KW-0238">DNA-binding</keyword>
<dbReference type="Proteomes" id="UP000293142">
    <property type="component" value="Unassembled WGS sequence"/>
</dbReference>
<dbReference type="InterPro" id="IPR059106">
    <property type="entry name" value="WHD_MalT"/>
</dbReference>
<dbReference type="GO" id="GO:0006355">
    <property type="term" value="P:regulation of DNA-templated transcription"/>
    <property type="evidence" value="ECO:0007669"/>
    <property type="project" value="InterPro"/>
</dbReference>
<name>A0A4Q9DQ57_9BACL</name>
<dbReference type="InterPro" id="IPR027417">
    <property type="entry name" value="P-loop_NTPase"/>
</dbReference>
<keyword evidence="3" id="KW-0804">Transcription</keyword>
<evidence type="ECO:0000313" key="6">
    <source>
        <dbReference type="Proteomes" id="UP000293142"/>
    </source>
</evidence>